<accession>A0A067NTL0</accession>
<evidence type="ECO:0000256" key="3">
    <source>
        <dbReference type="ARBA" id="ARBA00009352"/>
    </source>
</evidence>
<proteinExistence type="inferred from homology"/>
<dbReference type="InterPro" id="IPR038253">
    <property type="entry name" value="SRP68_N_sf"/>
</dbReference>
<evidence type="ECO:0000256" key="11">
    <source>
        <dbReference type="SAM" id="MobiDB-lite"/>
    </source>
</evidence>
<evidence type="ECO:0000256" key="4">
    <source>
        <dbReference type="ARBA" id="ARBA00022490"/>
    </source>
</evidence>
<evidence type="ECO:0000256" key="8">
    <source>
        <dbReference type="ARBA" id="ARBA00023274"/>
    </source>
</evidence>
<dbReference type="Gene3D" id="1.10.3450.40">
    <property type="entry name" value="Signal recognition particle, SRP68 subunit, RNA-binding domain"/>
    <property type="match status" value="1"/>
</dbReference>
<keyword evidence="7" id="KW-0539">Nucleus</keyword>
<keyword evidence="6 10" id="KW-0733">Signal recognition particle</keyword>
<gene>
    <name evidence="12" type="ORF">PLEOSDRAFT_23722</name>
</gene>
<dbReference type="CDD" id="cd15481">
    <property type="entry name" value="SRP68-RBD"/>
    <property type="match status" value="1"/>
</dbReference>
<dbReference type="VEuPathDB" id="FungiDB:PLEOSDRAFT_23722"/>
<protein>
    <recommendedName>
        <fullName evidence="9 10">Signal recognition particle subunit SRP68</fullName>
        <shortName evidence="10">SRP68</shortName>
    </recommendedName>
</protein>
<keyword evidence="4 10" id="KW-0963">Cytoplasm</keyword>
<evidence type="ECO:0000256" key="1">
    <source>
        <dbReference type="ARBA" id="ARBA00004496"/>
    </source>
</evidence>
<dbReference type="PANTHER" id="PTHR12860:SF0">
    <property type="entry name" value="SIGNAL RECOGNITION PARTICLE SUBUNIT SRP68"/>
    <property type="match status" value="1"/>
</dbReference>
<keyword evidence="5 10" id="KW-0694">RNA-binding</keyword>
<dbReference type="Proteomes" id="UP000027073">
    <property type="component" value="Unassembled WGS sequence"/>
</dbReference>
<dbReference type="GO" id="GO:0005730">
    <property type="term" value="C:nucleolus"/>
    <property type="evidence" value="ECO:0007669"/>
    <property type="project" value="UniProtKB-SubCell"/>
</dbReference>
<evidence type="ECO:0000313" key="13">
    <source>
        <dbReference type="Proteomes" id="UP000027073"/>
    </source>
</evidence>
<dbReference type="HOGENOM" id="CLU_018649_0_1_1"/>
<evidence type="ECO:0000256" key="9">
    <source>
        <dbReference type="ARBA" id="ARBA00029498"/>
    </source>
</evidence>
<dbReference type="PANTHER" id="PTHR12860">
    <property type="entry name" value="SIGNAL RECOGNITION PARTICLE 68 KDA PROTEIN"/>
    <property type="match status" value="1"/>
</dbReference>
<name>A0A067NTL0_PLEO1</name>
<dbReference type="InParanoid" id="A0A067NTL0"/>
<organism evidence="12 13">
    <name type="scientific">Pleurotus ostreatus (strain PC15)</name>
    <name type="common">Oyster mushroom</name>
    <dbReference type="NCBI Taxonomy" id="1137138"/>
    <lineage>
        <taxon>Eukaryota</taxon>
        <taxon>Fungi</taxon>
        <taxon>Dikarya</taxon>
        <taxon>Basidiomycota</taxon>
        <taxon>Agaricomycotina</taxon>
        <taxon>Agaricomycetes</taxon>
        <taxon>Agaricomycetidae</taxon>
        <taxon>Agaricales</taxon>
        <taxon>Pleurotineae</taxon>
        <taxon>Pleurotaceae</taxon>
        <taxon>Pleurotus</taxon>
    </lineage>
</organism>
<comment type="subcellular location">
    <subcellularLocation>
        <location evidence="1 10">Cytoplasm</location>
    </subcellularLocation>
    <subcellularLocation>
        <location evidence="2">Nucleus</location>
        <location evidence="2">Nucleolus</location>
    </subcellularLocation>
</comment>
<reference evidence="13" key="1">
    <citation type="journal article" date="2014" name="Proc. Natl. Acad. Sci. U.S.A.">
        <title>Extensive sampling of basidiomycete genomes demonstrates inadequacy of the white-rot/brown-rot paradigm for wood decay fungi.</title>
        <authorList>
            <person name="Riley R."/>
            <person name="Salamov A.A."/>
            <person name="Brown D.W."/>
            <person name="Nagy L.G."/>
            <person name="Floudas D."/>
            <person name="Held B.W."/>
            <person name="Levasseur A."/>
            <person name="Lombard V."/>
            <person name="Morin E."/>
            <person name="Otillar R."/>
            <person name="Lindquist E.A."/>
            <person name="Sun H."/>
            <person name="LaButti K.M."/>
            <person name="Schmutz J."/>
            <person name="Jabbour D."/>
            <person name="Luo H."/>
            <person name="Baker S.E."/>
            <person name="Pisabarro A.G."/>
            <person name="Walton J.D."/>
            <person name="Blanchette R.A."/>
            <person name="Henrissat B."/>
            <person name="Martin F."/>
            <person name="Cullen D."/>
            <person name="Hibbett D.S."/>
            <person name="Grigoriev I.V."/>
        </authorList>
    </citation>
    <scope>NUCLEOTIDE SEQUENCE [LARGE SCALE GENOMIC DNA]</scope>
    <source>
        <strain evidence="13">PC15</strain>
    </source>
</reference>
<sequence>MISGFHFSTVLQLANEQRSAYGLRYNDYERYRYVESYPFISKRQTETDCRKHCANRTHRLRSSLKMTHGKGREFKKLPEVPTENLKAGHLELLLFEAERAWSYSQELLALVPKKPDAARGLKQTAKGRFRRAVNWATQLLSHCQTLYASGALSAESFLEVHIYVLILNGRWLRQRYELDDALIQLSVAKSLLDELAATAPTSRDQALAILFADEISPEIRYCAHELGRAKAYDIEGIVSEFAPKHKNELVEDCDKLLERLKEEASSAGVHETSRKLKPLFWEGTPVPIRNPELVDVLLKVQDAQARLEGEPATSEASSSKKGVAAYDAILHALSDAEEVARRLVEAQQSSGTSSSTVGTSRDTHFVQAYIVYQLLSRRIQRDLLLTSSLLASHTTSRKPPLTTLKTSEQVDGRLYPAVIKLYDTVLQSLGQMRTLSIVDDNPDLSSAVEARISFTKGQRCFYLAKCYIPVKKYAEALVLSQKANIHLREARSTLSIIGTDPINTGSPAFYPLTNDECGKLEADLAADALRFKKEWFAYNGGSVKASNAGFKKPLFFDIALNSVELDMDKLQERAGKAPRPPVPIAAPLPVSAKATEPIGKKSQAAKVVEEARPATPEPTQQPARGGLSNLLGGWWGRS</sequence>
<evidence type="ECO:0000313" key="12">
    <source>
        <dbReference type="EMBL" id="KDQ30315.1"/>
    </source>
</evidence>
<evidence type="ECO:0000256" key="6">
    <source>
        <dbReference type="ARBA" id="ARBA00023135"/>
    </source>
</evidence>
<keyword evidence="8 10" id="KW-0687">Ribonucleoprotein</keyword>
<comment type="similarity">
    <text evidence="3 10">Belongs to the SRP68 family.</text>
</comment>
<dbReference type="Pfam" id="PF16969">
    <property type="entry name" value="SRP68"/>
    <property type="match status" value="1"/>
</dbReference>
<dbReference type="EMBL" id="KL198006">
    <property type="protein sequence ID" value="KDQ30315.1"/>
    <property type="molecule type" value="Genomic_DNA"/>
</dbReference>
<dbReference type="GO" id="GO:0005047">
    <property type="term" value="F:signal recognition particle binding"/>
    <property type="evidence" value="ECO:0007669"/>
    <property type="project" value="InterPro"/>
</dbReference>
<dbReference type="GO" id="GO:0005786">
    <property type="term" value="C:signal recognition particle, endoplasmic reticulum targeting"/>
    <property type="evidence" value="ECO:0007669"/>
    <property type="project" value="UniProtKB-KW"/>
</dbReference>
<evidence type="ECO:0000256" key="5">
    <source>
        <dbReference type="ARBA" id="ARBA00022884"/>
    </source>
</evidence>
<dbReference type="GO" id="GO:0008312">
    <property type="term" value="F:7S RNA binding"/>
    <property type="evidence" value="ECO:0007669"/>
    <property type="project" value="InterPro"/>
</dbReference>
<dbReference type="InterPro" id="IPR034652">
    <property type="entry name" value="SRP68-RBD"/>
</dbReference>
<evidence type="ECO:0000256" key="7">
    <source>
        <dbReference type="ARBA" id="ARBA00023242"/>
    </source>
</evidence>
<dbReference type="GO" id="GO:0030942">
    <property type="term" value="F:endoplasmic reticulum signal peptide binding"/>
    <property type="evidence" value="ECO:0007669"/>
    <property type="project" value="InterPro"/>
</dbReference>
<dbReference type="GO" id="GO:0006614">
    <property type="term" value="P:SRP-dependent cotranslational protein targeting to membrane"/>
    <property type="evidence" value="ECO:0007669"/>
    <property type="project" value="InterPro"/>
</dbReference>
<evidence type="ECO:0000256" key="10">
    <source>
        <dbReference type="PIRNR" id="PIRNR038995"/>
    </source>
</evidence>
<dbReference type="AlphaFoldDB" id="A0A067NTL0"/>
<evidence type="ECO:0000256" key="2">
    <source>
        <dbReference type="ARBA" id="ARBA00004604"/>
    </source>
</evidence>
<dbReference type="STRING" id="1137138.A0A067NTL0"/>
<feature type="region of interest" description="Disordered" evidence="11">
    <location>
        <begin position="593"/>
        <end position="638"/>
    </location>
</feature>
<dbReference type="InterPro" id="IPR026258">
    <property type="entry name" value="SRP68"/>
</dbReference>
<comment type="function">
    <text evidence="10">Component of the signal recognition particle (SRP) complex, a ribonucleoprotein complex that mediates the cotranslational targeting of secretory and membrane proteins to the endoplasmic reticulum (ER). The SRP complex interacts with the signal sequence in nascent secretory and membrane proteins and directs them to the membrane of the ER.</text>
</comment>
<dbReference type="PIRSF" id="PIRSF038995">
    <property type="entry name" value="SRP68"/>
    <property type="match status" value="1"/>
</dbReference>
<dbReference type="OrthoDB" id="10255118at2759"/>